<evidence type="ECO:0008006" key="3">
    <source>
        <dbReference type="Google" id="ProtNLM"/>
    </source>
</evidence>
<organism evidence="2">
    <name type="scientific">uncultured bacterium contig00003</name>
    <dbReference type="NCBI Taxonomy" id="1181495"/>
    <lineage>
        <taxon>Bacteria</taxon>
        <taxon>environmental samples</taxon>
    </lineage>
</organism>
<sequence>MKKLITVFILCLFATGFTAAQVSRGGTLYVATKTVALKSGTGFFASTRATLNYGDRVTVLAVSGKFVEVRSAANSSLSGWTASANLSAKQIVSGNTNTATAREVALAGKGFNQEVENSYKRQGNLNYADVDRIEALTVTEADLKRFLEQGRLAMGD</sequence>
<feature type="chain" id="PRO_5032883821" description="SH3b domain-containing protein" evidence="1">
    <location>
        <begin position="20"/>
        <end position="156"/>
    </location>
</feature>
<protein>
    <recommendedName>
        <fullName evidence="3">SH3b domain-containing protein</fullName>
    </recommendedName>
</protein>
<evidence type="ECO:0000313" key="2">
    <source>
        <dbReference type="EMBL" id="AGS51956.1"/>
    </source>
</evidence>
<evidence type="ECO:0000256" key="1">
    <source>
        <dbReference type="SAM" id="SignalP"/>
    </source>
</evidence>
<name>A0A806KBJ3_9BACT</name>
<dbReference type="EMBL" id="JQ844178">
    <property type="protein sequence ID" value="AGS51956.1"/>
    <property type="molecule type" value="Genomic_DNA"/>
</dbReference>
<accession>A0A806KBJ3</accession>
<dbReference type="AlphaFoldDB" id="A0A806KBJ3"/>
<proteinExistence type="predicted"/>
<keyword evidence="1" id="KW-0732">Signal</keyword>
<reference evidence="2" key="1">
    <citation type="submission" date="2012-03" db="EMBL/GenBank/DDBJ databases">
        <title>Functional metagenomics reveals considerable lignocellulase gene clusters in the gut microbiome of a wood-feeding higher termite.</title>
        <authorList>
            <person name="Liu N."/>
        </authorList>
    </citation>
    <scope>NUCLEOTIDE SEQUENCE</scope>
</reference>
<feature type="signal peptide" evidence="1">
    <location>
        <begin position="1"/>
        <end position="19"/>
    </location>
</feature>